<organism evidence="1 2">
    <name type="scientific">Symbiodinium microadriaticum</name>
    <name type="common">Dinoflagellate</name>
    <name type="synonym">Zooxanthella microadriatica</name>
    <dbReference type="NCBI Taxonomy" id="2951"/>
    <lineage>
        <taxon>Eukaryota</taxon>
        <taxon>Sar</taxon>
        <taxon>Alveolata</taxon>
        <taxon>Dinophyceae</taxon>
        <taxon>Suessiales</taxon>
        <taxon>Symbiodiniaceae</taxon>
        <taxon>Symbiodinium</taxon>
    </lineage>
</organism>
<dbReference type="AlphaFoldDB" id="A0A1Q9D3G7"/>
<evidence type="ECO:0000313" key="1">
    <source>
        <dbReference type="EMBL" id="OLP89729.1"/>
    </source>
</evidence>
<keyword evidence="2" id="KW-1185">Reference proteome</keyword>
<comment type="caution">
    <text evidence="1">The sequence shown here is derived from an EMBL/GenBank/DDBJ whole genome shotgun (WGS) entry which is preliminary data.</text>
</comment>
<proteinExistence type="predicted"/>
<protein>
    <submittedName>
        <fullName evidence="1">Uncharacterized protein</fullName>
    </submittedName>
</protein>
<evidence type="ECO:0000313" key="2">
    <source>
        <dbReference type="Proteomes" id="UP000186817"/>
    </source>
</evidence>
<gene>
    <name evidence="1" type="ORF">AK812_SmicGene28765</name>
</gene>
<dbReference type="EMBL" id="LSRX01000747">
    <property type="protein sequence ID" value="OLP89729.1"/>
    <property type="molecule type" value="Genomic_DNA"/>
</dbReference>
<dbReference type="Proteomes" id="UP000186817">
    <property type="component" value="Unassembled WGS sequence"/>
</dbReference>
<reference evidence="1 2" key="1">
    <citation type="submission" date="2016-02" db="EMBL/GenBank/DDBJ databases">
        <title>Genome analysis of coral dinoflagellate symbionts highlights evolutionary adaptations to a symbiotic lifestyle.</title>
        <authorList>
            <person name="Aranda M."/>
            <person name="Li Y."/>
            <person name="Liew Y.J."/>
            <person name="Baumgarten S."/>
            <person name="Simakov O."/>
            <person name="Wilson M."/>
            <person name="Piel J."/>
            <person name="Ashoor H."/>
            <person name="Bougouffa S."/>
            <person name="Bajic V.B."/>
            <person name="Ryu T."/>
            <person name="Ravasi T."/>
            <person name="Bayer T."/>
            <person name="Micklem G."/>
            <person name="Kim H."/>
            <person name="Bhak J."/>
            <person name="Lajeunesse T.C."/>
            <person name="Voolstra C.R."/>
        </authorList>
    </citation>
    <scope>NUCLEOTIDE SEQUENCE [LARGE SCALE GENOMIC DNA]</scope>
    <source>
        <strain evidence="1 2">CCMP2467</strain>
    </source>
</reference>
<sequence>MAALDRRLRRIVAPDSQGRYKVSQSIRDQWANIGLERDNVYRLFAECKNDPETFTKRFAITREKELEAEMKVSFEFLSKQEMSEDPYCMEDIDEIVAKAQKEPKRFIRQIRDRIGIKEECETDCVDATLDIDMD</sequence>
<feature type="non-terminal residue" evidence="1">
    <location>
        <position position="134"/>
    </location>
</feature>
<name>A0A1Q9D3G7_SYMMI</name>
<accession>A0A1Q9D3G7</accession>